<protein>
    <submittedName>
        <fullName evidence="5">Heat shock protein 70 family</fullName>
    </submittedName>
</protein>
<organism evidence="5 6">
    <name type="scientific">Absidia repens</name>
    <dbReference type="NCBI Taxonomy" id="90262"/>
    <lineage>
        <taxon>Eukaryota</taxon>
        <taxon>Fungi</taxon>
        <taxon>Fungi incertae sedis</taxon>
        <taxon>Mucoromycota</taxon>
        <taxon>Mucoromycotina</taxon>
        <taxon>Mucoromycetes</taxon>
        <taxon>Mucorales</taxon>
        <taxon>Cunninghamellaceae</taxon>
        <taxon>Absidia</taxon>
    </lineage>
</organism>
<dbReference type="FunFam" id="3.30.30.30:FF:000003">
    <property type="entry name" value="Heat shock protein 9"/>
    <property type="match status" value="1"/>
</dbReference>
<dbReference type="Pfam" id="PF00012">
    <property type="entry name" value="HSP70"/>
    <property type="match status" value="1"/>
</dbReference>
<dbReference type="Proteomes" id="UP000193560">
    <property type="component" value="Unassembled WGS sequence"/>
</dbReference>
<dbReference type="SUPFAM" id="SSF100920">
    <property type="entry name" value="Heat shock protein 70kD (HSP70), peptide-binding domain"/>
    <property type="match status" value="1"/>
</dbReference>
<dbReference type="InterPro" id="IPR043129">
    <property type="entry name" value="ATPase_NBD"/>
</dbReference>
<dbReference type="CDD" id="cd24028">
    <property type="entry name" value="ASKHA_NBD_HSP70_HSPA1-like"/>
    <property type="match status" value="1"/>
</dbReference>
<dbReference type="GO" id="GO:0140662">
    <property type="term" value="F:ATP-dependent protein folding chaperone"/>
    <property type="evidence" value="ECO:0007669"/>
    <property type="project" value="InterPro"/>
</dbReference>
<dbReference type="EMBL" id="MCGE01000032">
    <property type="protein sequence ID" value="ORZ08099.1"/>
    <property type="molecule type" value="Genomic_DNA"/>
</dbReference>
<dbReference type="GO" id="GO:0005524">
    <property type="term" value="F:ATP binding"/>
    <property type="evidence" value="ECO:0007669"/>
    <property type="project" value="UniProtKB-KW"/>
</dbReference>
<dbReference type="PRINTS" id="PR00301">
    <property type="entry name" value="HEATSHOCK70"/>
</dbReference>
<evidence type="ECO:0000313" key="6">
    <source>
        <dbReference type="Proteomes" id="UP000193560"/>
    </source>
</evidence>
<feature type="compositionally biased region" description="Acidic residues" evidence="4">
    <location>
        <begin position="685"/>
        <end position="701"/>
    </location>
</feature>
<dbReference type="InterPro" id="IPR029047">
    <property type="entry name" value="HSP70_peptide-bd_sf"/>
</dbReference>
<evidence type="ECO:0000256" key="3">
    <source>
        <dbReference type="RuleBase" id="RU003322"/>
    </source>
</evidence>
<dbReference type="STRING" id="90262.A0A1X2I2K5"/>
<keyword evidence="1 3" id="KW-0547">Nucleotide-binding</keyword>
<evidence type="ECO:0000256" key="2">
    <source>
        <dbReference type="ARBA" id="ARBA00022840"/>
    </source>
</evidence>
<dbReference type="Gene3D" id="3.30.420.40">
    <property type="match status" value="2"/>
</dbReference>
<feature type="region of interest" description="Disordered" evidence="4">
    <location>
        <begin position="677"/>
        <end position="726"/>
    </location>
</feature>
<name>A0A1X2I2K5_9FUNG</name>
<reference evidence="5 6" key="1">
    <citation type="submission" date="2016-07" db="EMBL/GenBank/DDBJ databases">
        <title>Pervasive Adenine N6-methylation of Active Genes in Fungi.</title>
        <authorList>
            <consortium name="DOE Joint Genome Institute"/>
            <person name="Mondo S.J."/>
            <person name="Dannebaum R.O."/>
            <person name="Kuo R.C."/>
            <person name="Labutti K."/>
            <person name="Haridas S."/>
            <person name="Kuo A."/>
            <person name="Salamov A."/>
            <person name="Ahrendt S.R."/>
            <person name="Lipzen A."/>
            <person name="Sullivan W."/>
            <person name="Andreopoulos W.B."/>
            <person name="Clum A."/>
            <person name="Lindquist E."/>
            <person name="Daum C."/>
            <person name="Ramamoorthy G.K."/>
            <person name="Gryganskyi A."/>
            <person name="Culley D."/>
            <person name="Magnuson J.K."/>
            <person name="James T.Y."/>
            <person name="O'Malley M.A."/>
            <person name="Stajich J.E."/>
            <person name="Spatafora J.W."/>
            <person name="Visel A."/>
            <person name="Grigoriev I.V."/>
        </authorList>
    </citation>
    <scope>NUCLEOTIDE SEQUENCE [LARGE SCALE GENOMIC DNA]</scope>
    <source>
        <strain evidence="5 6">NRRL 1336</strain>
    </source>
</reference>
<sequence>MTISKAVGIDLGNMFSSVAVWEHDHATMILNERNKKRTPSVVAFTKKTRMIGDDAMEQMAENPKGTVYDIKRLVGRHYYDFQVQDDIETWPFSVVNLNDEPMIKINASRRQKQQLYSPEDVYAMFLQYLKRIAERHIKASVEACVIAVPVYFNYHQREATRKAAKLAGLKLLQLIDEPTAAALAYSMHTPTSINTSINNDNDNDDDDHHLNNNQHRHYVLVVDFGGDYLQVTILDMRQELIKIKATGSDMHLGGKTLTTAMVDDVINQIKETRGIDGDMSDSYFGWAGRQRLQVACERAKRKLSFVTHTKLALDNFFHEGDALQMVVTRDQLERRNDAMFVAVMDHVKHTLMGAQLDKDNMEHILLVGGSTYLPKFRQLLTDYFGQTPNVTVRPEEAVALGAAIQAAVVKGDTPGDPLDTRWNLSEVAPVSLGVEVADDLLDILIIRGVPLPAKQSVYYPLWNRKQLVLTISIYQGERRQASENTLLGILELDGHHLSRRGEGQVEVELSLNHTGTLTVKAHCIQNSFGAKKLRISLGHQQRQTKHSYINKSLSSEIDCKQKDADNAFVMKVKAKQALEKQAYEYLYSVGHADGTKEQIEMLATRSLEWIQQQTWKVATLEDYDHQRRYLLSQVNAINNSARSGAKVPKVDNAYWYSGVHDGDGTVNDLFSIEDSGWNNDVLDSNSDDDSDGDDEDTDEIPESVGASNEDNYDGEYDSVVNWDRMT</sequence>
<proteinExistence type="inferred from homology"/>
<keyword evidence="6" id="KW-1185">Reference proteome</keyword>
<accession>A0A1X2I2K5</accession>
<dbReference type="AlphaFoldDB" id="A0A1X2I2K5"/>
<evidence type="ECO:0000313" key="5">
    <source>
        <dbReference type="EMBL" id="ORZ08099.1"/>
    </source>
</evidence>
<dbReference type="InterPro" id="IPR013126">
    <property type="entry name" value="Hsp_70_fam"/>
</dbReference>
<dbReference type="Gene3D" id="2.60.34.10">
    <property type="entry name" value="Substrate Binding Domain Of DNAk, Chain A, domain 1"/>
    <property type="match status" value="1"/>
</dbReference>
<comment type="caution">
    <text evidence="5">The sequence shown here is derived from an EMBL/GenBank/DDBJ whole genome shotgun (WGS) entry which is preliminary data.</text>
</comment>
<dbReference type="Gene3D" id="3.90.640.10">
    <property type="entry name" value="Actin, Chain A, domain 4"/>
    <property type="match status" value="1"/>
</dbReference>
<evidence type="ECO:0000256" key="4">
    <source>
        <dbReference type="SAM" id="MobiDB-lite"/>
    </source>
</evidence>
<keyword evidence="5" id="KW-0346">Stress response</keyword>
<dbReference type="FunFam" id="3.90.640.10:FF:000003">
    <property type="entry name" value="Molecular chaperone DnaK"/>
    <property type="match status" value="1"/>
</dbReference>
<keyword evidence="2 3" id="KW-0067">ATP-binding</keyword>
<gene>
    <name evidence="5" type="ORF">BCR42DRAFT_455642</name>
</gene>
<dbReference type="SUPFAM" id="SSF53067">
    <property type="entry name" value="Actin-like ATPase domain"/>
    <property type="match status" value="2"/>
</dbReference>
<evidence type="ECO:0000256" key="1">
    <source>
        <dbReference type="ARBA" id="ARBA00022741"/>
    </source>
</evidence>
<dbReference type="PANTHER" id="PTHR19375">
    <property type="entry name" value="HEAT SHOCK PROTEIN 70KDA"/>
    <property type="match status" value="1"/>
</dbReference>
<comment type="similarity">
    <text evidence="3">Belongs to the heat shock protein 70 family.</text>
</comment>